<proteinExistence type="predicted"/>
<protein>
    <submittedName>
        <fullName evidence="2">Uncharacterized protein</fullName>
    </submittedName>
</protein>
<reference evidence="2" key="2">
    <citation type="submission" date="2020-09" db="EMBL/GenBank/DDBJ databases">
        <authorList>
            <person name="Sun Q."/>
            <person name="Ohkuma M."/>
        </authorList>
    </citation>
    <scope>NUCLEOTIDE SEQUENCE</scope>
    <source>
        <strain evidence="2">JCM 4714</strain>
    </source>
</reference>
<dbReference type="Proteomes" id="UP000655443">
    <property type="component" value="Unassembled WGS sequence"/>
</dbReference>
<dbReference type="AlphaFoldDB" id="A0A918MIN5"/>
<organism evidence="2 3">
    <name type="scientific">Streptomyces alanosinicus</name>
    <dbReference type="NCBI Taxonomy" id="68171"/>
    <lineage>
        <taxon>Bacteria</taxon>
        <taxon>Bacillati</taxon>
        <taxon>Actinomycetota</taxon>
        <taxon>Actinomycetes</taxon>
        <taxon>Kitasatosporales</taxon>
        <taxon>Streptomycetaceae</taxon>
        <taxon>Streptomyces</taxon>
    </lineage>
</organism>
<sequence>MNLALPQEACPAAALCDAPSSPVREVPDTVSSGLLSKVAAGSGRWPVTRGSACPGDSGAEVSSREA</sequence>
<comment type="caution">
    <text evidence="2">The sequence shown here is derived from an EMBL/GenBank/DDBJ whole genome shotgun (WGS) entry which is preliminary data.</text>
</comment>
<gene>
    <name evidence="2" type="ORF">GCM10010339_94540</name>
</gene>
<reference evidence="2" key="1">
    <citation type="journal article" date="2014" name="Int. J. Syst. Evol. Microbiol.">
        <title>Complete genome sequence of Corynebacterium casei LMG S-19264T (=DSM 44701T), isolated from a smear-ripened cheese.</title>
        <authorList>
            <consortium name="US DOE Joint Genome Institute (JGI-PGF)"/>
            <person name="Walter F."/>
            <person name="Albersmeier A."/>
            <person name="Kalinowski J."/>
            <person name="Ruckert C."/>
        </authorList>
    </citation>
    <scope>NUCLEOTIDE SEQUENCE</scope>
    <source>
        <strain evidence="2">JCM 4714</strain>
    </source>
</reference>
<evidence type="ECO:0000313" key="2">
    <source>
        <dbReference type="EMBL" id="GGW24825.1"/>
    </source>
</evidence>
<evidence type="ECO:0000256" key="1">
    <source>
        <dbReference type="SAM" id="MobiDB-lite"/>
    </source>
</evidence>
<name>A0A918MIN5_9ACTN</name>
<keyword evidence="3" id="KW-1185">Reference proteome</keyword>
<feature type="region of interest" description="Disordered" evidence="1">
    <location>
        <begin position="44"/>
        <end position="66"/>
    </location>
</feature>
<evidence type="ECO:0000313" key="3">
    <source>
        <dbReference type="Proteomes" id="UP000655443"/>
    </source>
</evidence>
<accession>A0A918MIN5</accession>
<dbReference type="EMBL" id="BMVG01000101">
    <property type="protein sequence ID" value="GGW24825.1"/>
    <property type="molecule type" value="Genomic_DNA"/>
</dbReference>